<keyword evidence="2" id="KW-0812">Transmembrane</keyword>
<feature type="compositionally biased region" description="Low complexity" evidence="1">
    <location>
        <begin position="531"/>
        <end position="548"/>
    </location>
</feature>
<organism evidence="3 4">
    <name type="scientific">Gracilariopsis chorda</name>
    <dbReference type="NCBI Taxonomy" id="448386"/>
    <lineage>
        <taxon>Eukaryota</taxon>
        <taxon>Rhodophyta</taxon>
        <taxon>Florideophyceae</taxon>
        <taxon>Rhodymeniophycidae</taxon>
        <taxon>Gracilariales</taxon>
        <taxon>Gracilariaceae</taxon>
        <taxon>Gracilariopsis</taxon>
    </lineage>
</organism>
<evidence type="ECO:0000256" key="2">
    <source>
        <dbReference type="SAM" id="Phobius"/>
    </source>
</evidence>
<dbReference type="OrthoDB" id="10474369at2759"/>
<keyword evidence="2" id="KW-1133">Transmembrane helix</keyword>
<keyword evidence="2" id="KW-0472">Membrane</keyword>
<feature type="transmembrane region" description="Helical" evidence="2">
    <location>
        <begin position="254"/>
        <end position="280"/>
    </location>
</feature>
<name>A0A2V3IRC4_9FLOR</name>
<feature type="transmembrane region" description="Helical" evidence="2">
    <location>
        <begin position="56"/>
        <end position="76"/>
    </location>
</feature>
<comment type="caution">
    <text evidence="3">The sequence shown here is derived from an EMBL/GenBank/DDBJ whole genome shotgun (WGS) entry which is preliminary data.</text>
</comment>
<protein>
    <submittedName>
        <fullName evidence="3">Uncharacterized protein</fullName>
    </submittedName>
</protein>
<feature type="transmembrane region" description="Helical" evidence="2">
    <location>
        <begin position="407"/>
        <end position="429"/>
    </location>
</feature>
<evidence type="ECO:0000256" key="1">
    <source>
        <dbReference type="SAM" id="MobiDB-lite"/>
    </source>
</evidence>
<dbReference type="AlphaFoldDB" id="A0A2V3IRC4"/>
<keyword evidence="4" id="KW-1185">Reference proteome</keyword>
<feature type="region of interest" description="Disordered" evidence="1">
    <location>
        <begin position="482"/>
        <end position="548"/>
    </location>
</feature>
<accession>A0A2V3IRC4</accession>
<dbReference type="Proteomes" id="UP000247409">
    <property type="component" value="Unassembled WGS sequence"/>
</dbReference>
<sequence>MTSPYGYAAFSAAVDYLVPHSIAVPARFFLSYPRFSDIRRFSLAQPYRQSLYKLTIPYAVVVAVLLLAALVANFYFSFKRAVVPGADDSNQSDPDKRDTTAKLYLLFSAFINFCILLCVALALVNLFVVRHAVQNVHLSVQGTRQAIRFFFQTPVDALLQFAKEAVRVDLSSYDPQHAVTQVASLFRSNLPHFRAASKSILVIFKNMNKIDRKLNQLSAAFFYFTLAVMLSVFLALACSLVCDITPPKRRRIRLFAFAFLLLPLLASWSHSAITTILAVATADFCASLQQYHVYINAQATESSARIASDNIFDRYGLTCPSDSPITQDALDHVTKFFAATDGISDFPKAFDAISDLKTAPKWNQAKRWMRTNIRKYKECEQQRLFAGKLAFHTCGDHPTSVASGMSIVWLCSCATSLLLTIVIALLTMGQPSSEFISARELLYVYGAPKLISVLEESFEFLKTTSNYQPWWKSRRNVVTDMSSLSSEETGDVPHTKNTSSDDEFSMSTDRARRNASYTSNSDSKVKRESSHWSGSVSASSSTTRSNSQ</sequence>
<evidence type="ECO:0000313" key="3">
    <source>
        <dbReference type="EMBL" id="PXF44672.1"/>
    </source>
</evidence>
<feature type="transmembrane region" description="Helical" evidence="2">
    <location>
        <begin position="103"/>
        <end position="128"/>
    </location>
</feature>
<reference evidence="3 4" key="1">
    <citation type="journal article" date="2018" name="Mol. Biol. Evol.">
        <title>Analysis of the draft genome of the red seaweed Gracilariopsis chorda provides insights into genome size evolution in Rhodophyta.</title>
        <authorList>
            <person name="Lee J."/>
            <person name="Yang E.C."/>
            <person name="Graf L."/>
            <person name="Yang J.H."/>
            <person name="Qiu H."/>
            <person name="Zel Zion U."/>
            <person name="Chan C.X."/>
            <person name="Stephens T.G."/>
            <person name="Weber A.P.M."/>
            <person name="Boo G.H."/>
            <person name="Boo S.M."/>
            <person name="Kim K.M."/>
            <person name="Shin Y."/>
            <person name="Jung M."/>
            <person name="Lee S.J."/>
            <person name="Yim H.S."/>
            <person name="Lee J.H."/>
            <person name="Bhattacharya D."/>
            <person name="Yoon H.S."/>
        </authorList>
    </citation>
    <scope>NUCLEOTIDE SEQUENCE [LARGE SCALE GENOMIC DNA]</scope>
    <source>
        <strain evidence="3 4">SKKU-2015</strain>
        <tissue evidence="3">Whole body</tissue>
    </source>
</reference>
<evidence type="ECO:0000313" key="4">
    <source>
        <dbReference type="Proteomes" id="UP000247409"/>
    </source>
</evidence>
<gene>
    <name evidence="3" type="ORF">BWQ96_05529</name>
</gene>
<feature type="transmembrane region" description="Helical" evidence="2">
    <location>
        <begin position="221"/>
        <end position="242"/>
    </location>
</feature>
<dbReference type="EMBL" id="NBIV01000083">
    <property type="protein sequence ID" value="PXF44672.1"/>
    <property type="molecule type" value="Genomic_DNA"/>
</dbReference>
<proteinExistence type="predicted"/>